<evidence type="ECO:0000256" key="1">
    <source>
        <dbReference type="SAM" id="SignalP"/>
    </source>
</evidence>
<name>A0A4R3VT88_9SPHI</name>
<feature type="chain" id="PRO_5020793981" description="Outer membrane beta-barrel porin/alpha-amylase" evidence="1">
    <location>
        <begin position="20"/>
        <end position="302"/>
    </location>
</feature>
<dbReference type="RefSeq" id="WP_132778814.1">
    <property type="nucleotide sequence ID" value="NZ_SMBZ01000053.1"/>
</dbReference>
<reference evidence="2 3" key="1">
    <citation type="submission" date="2019-03" db="EMBL/GenBank/DDBJ databases">
        <title>Genomic Encyclopedia of Type Strains, Phase IV (KMG-IV): sequencing the most valuable type-strain genomes for metagenomic binning, comparative biology and taxonomic classification.</title>
        <authorList>
            <person name="Goeker M."/>
        </authorList>
    </citation>
    <scope>NUCLEOTIDE SEQUENCE [LARGE SCALE GENOMIC DNA]</scope>
    <source>
        <strain evidence="2 3">DSM 22362</strain>
    </source>
</reference>
<dbReference type="Proteomes" id="UP000295197">
    <property type="component" value="Unassembled WGS sequence"/>
</dbReference>
<proteinExistence type="predicted"/>
<feature type="signal peptide" evidence="1">
    <location>
        <begin position="1"/>
        <end position="19"/>
    </location>
</feature>
<accession>A0A4R3VT88</accession>
<evidence type="ECO:0000313" key="2">
    <source>
        <dbReference type="EMBL" id="TCV07424.1"/>
    </source>
</evidence>
<comment type="caution">
    <text evidence="2">The sequence shown here is derived from an EMBL/GenBank/DDBJ whole genome shotgun (WGS) entry which is preliminary data.</text>
</comment>
<evidence type="ECO:0008006" key="4">
    <source>
        <dbReference type="Google" id="ProtNLM"/>
    </source>
</evidence>
<keyword evidence="3" id="KW-1185">Reference proteome</keyword>
<protein>
    <recommendedName>
        <fullName evidence="4">Outer membrane beta-barrel porin/alpha-amylase</fullName>
    </recommendedName>
</protein>
<dbReference type="OrthoDB" id="1405967at2"/>
<dbReference type="AlphaFoldDB" id="A0A4R3VT88"/>
<dbReference type="EMBL" id="SMBZ01000053">
    <property type="protein sequence ID" value="TCV07424.1"/>
    <property type="molecule type" value="Genomic_DNA"/>
</dbReference>
<gene>
    <name evidence="2" type="ORF">EDC17_105324</name>
</gene>
<organism evidence="2 3">
    <name type="scientific">Sphingobacterium alimentarium</name>
    <dbReference type="NCBI Taxonomy" id="797292"/>
    <lineage>
        <taxon>Bacteria</taxon>
        <taxon>Pseudomonadati</taxon>
        <taxon>Bacteroidota</taxon>
        <taxon>Sphingobacteriia</taxon>
        <taxon>Sphingobacteriales</taxon>
        <taxon>Sphingobacteriaceae</taxon>
        <taxon>Sphingobacterium</taxon>
    </lineage>
</organism>
<sequence length="302" mass="34048">MKKLTLLFTILISTTSSFACDICGGGLGNNYTGLLPNFNKRFVGIRYHFNAMYTQLDVNGNKTALSNKEQYQTAELWTAWNIGYKWRIMGIVPYSHIEKFNYGTSTKTQKNGLGDIHISGYYNLINTASDVVSQTLWVGIGVKLPTGEYNKSEYIDSNSPNIYQLGTGSTDFTTSVNYDIRHKNLGLNTNVSYKINTENGDEYLYGNKLSLSGSLYYNLVLNEKIVVRPNIGMLHETQQRDYTMGYKIQETGGYNTDYNAGLEANIKNIAVGFTYQTPASQHISQGRTELINKYLTHITYTF</sequence>
<evidence type="ECO:0000313" key="3">
    <source>
        <dbReference type="Proteomes" id="UP000295197"/>
    </source>
</evidence>
<dbReference type="PROSITE" id="PS51257">
    <property type="entry name" value="PROKAR_LIPOPROTEIN"/>
    <property type="match status" value="1"/>
</dbReference>
<keyword evidence="1" id="KW-0732">Signal</keyword>